<keyword evidence="2" id="KW-1185">Reference proteome</keyword>
<proteinExistence type="predicted"/>
<dbReference type="STRING" id="1218598.LEP1GSC060_1394"/>
<reference evidence="1" key="1">
    <citation type="submission" date="2013-03" db="EMBL/GenBank/DDBJ databases">
        <authorList>
            <person name="Harkins D.M."/>
            <person name="Durkin A.S."/>
            <person name="Brinkac L.M."/>
            <person name="Haft D.H."/>
            <person name="Selengut J.D."/>
            <person name="Sanka R."/>
            <person name="DePew J."/>
            <person name="Purushe J."/>
            <person name="Hartskeerl R.A."/>
            <person name="Ahmed A."/>
            <person name="van der Linden H."/>
            <person name="Goris M.G.A."/>
            <person name="Vinetz J.M."/>
            <person name="Sutton G.G."/>
            <person name="Nierman W.C."/>
            <person name="Fouts D.E."/>
        </authorList>
    </citation>
    <scope>NUCLEOTIDE SEQUENCE [LARGE SCALE GENOMIC DNA]</scope>
    <source>
        <strain evidence="1">ICFT</strain>
    </source>
</reference>
<evidence type="ECO:0000313" key="2">
    <source>
        <dbReference type="Proteomes" id="UP000012313"/>
    </source>
</evidence>
<evidence type="ECO:0008006" key="3">
    <source>
        <dbReference type="Google" id="ProtNLM"/>
    </source>
</evidence>
<dbReference type="AlphaFoldDB" id="N1WD80"/>
<accession>N1WD80</accession>
<sequence>MKMKNIRRNIGNPICNLRNDSLLKNKQRNIGIFLLLFCLFECKKEISNSAAENLEPLSSDPNRQVRVQILWEKKNFPLEMELYEGASQRPVDLWATGTVKDLSEAPVSVKMEENDLYLKPGSKKRFVLVVKNTTNRDFYFFAAPHSMVPAEGSLGFKFKCLCINHAFYIPPGETWYRVVELRTGGEVMGKELKITHTLVGMDEARIQLYQKRIGTVSNED</sequence>
<dbReference type="NCBIfam" id="NF047614">
    <property type="entry name" value="LIC11469_fam"/>
    <property type="match status" value="1"/>
</dbReference>
<comment type="caution">
    <text evidence="1">The sequence shown here is derived from an EMBL/GenBank/DDBJ whole genome shotgun (WGS) entry which is preliminary data.</text>
</comment>
<organism evidence="1 2">
    <name type="scientific">Leptospira weilii serovar Ranarum str. ICFT</name>
    <dbReference type="NCBI Taxonomy" id="1218598"/>
    <lineage>
        <taxon>Bacteria</taxon>
        <taxon>Pseudomonadati</taxon>
        <taxon>Spirochaetota</taxon>
        <taxon>Spirochaetia</taxon>
        <taxon>Leptospirales</taxon>
        <taxon>Leptospiraceae</taxon>
        <taxon>Leptospira</taxon>
    </lineage>
</organism>
<dbReference type="Proteomes" id="UP000012313">
    <property type="component" value="Unassembled WGS sequence"/>
</dbReference>
<dbReference type="EMBL" id="AOHC02000025">
    <property type="protein sequence ID" value="EMY78221.1"/>
    <property type="molecule type" value="Genomic_DNA"/>
</dbReference>
<protein>
    <recommendedName>
        <fullName evidence="3">Lipoprotein</fullName>
    </recommendedName>
</protein>
<name>N1WD80_9LEPT</name>
<gene>
    <name evidence="1" type="ORF">LEP1GSC060_1394</name>
</gene>
<evidence type="ECO:0000313" key="1">
    <source>
        <dbReference type="EMBL" id="EMY78221.1"/>
    </source>
</evidence>